<keyword evidence="1" id="KW-0732">Signal</keyword>
<dbReference type="RefSeq" id="WP_091579451.1">
    <property type="nucleotide sequence ID" value="NZ_FMXM01000009.1"/>
</dbReference>
<gene>
    <name evidence="2" type="ORF">SAMN02927914_03205</name>
</gene>
<dbReference type="InterPro" id="IPR009780">
    <property type="entry name" value="DUF1344"/>
</dbReference>
<accession>A0A1G5YEU2</accession>
<dbReference type="Pfam" id="PF07076">
    <property type="entry name" value="DUF1344"/>
    <property type="match status" value="1"/>
</dbReference>
<dbReference type="STRING" id="1165689.SAMN02927914_03205"/>
<feature type="signal peptide" evidence="1">
    <location>
        <begin position="1"/>
        <end position="22"/>
    </location>
</feature>
<dbReference type="EMBL" id="FMXM01000009">
    <property type="protein sequence ID" value="SDA80794.1"/>
    <property type="molecule type" value="Genomic_DNA"/>
</dbReference>
<name>A0A1G5YEU2_9HYPH</name>
<evidence type="ECO:0000256" key="1">
    <source>
        <dbReference type="SAM" id="SignalP"/>
    </source>
</evidence>
<sequence>MRKIIVSAAAAALLASGSVAFAAVKHTTGTIKTFDATAMSLVLDNGSTFTLPETFKDPGLKVGEKVRVSWDMSGKNKVAEAVKIVK</sequence>
<dbReference type="AlphaFoldDB" id="A0A1G5YEU2"/>
<evidence type="ECO:0000313" key="2">
    <source>
        <dbReference type="EMBL" id="SDA80794.1"/>
    </source>
</evidence>
<proteinExistence type="predicted"/>
<feature type="chain" id="PRO_5011574118" description="DUF1344 domain-containing protein" evidence="1">
    <location>
        <begin position="23"/>
        <end position="86"/>
    </location>
</feature>
<evidence type="ECO:0008006" key="4">
    <source>
        <dbReference type="Google" id="ProtNLM"/>
    </source>
</evidence>
<evidence type="ECO:0000313" key="3">
    <source>
        <dbReference type="Proteomes" id="UP000198588"/>
    </source>
</evidence>
<protein>
    <recommendedName>
        <fullName evidence="4">DUF1344 domain-containing protein</fullName>
    </recommendedName>
</protein>
<dbReference type="Proteomes" id="UP000198588">
    <property type="component" value="Unassembled WGS sequence"/>
</dbReference>
<organism evidence="2 3">
    <name type="scientific">Mesorhizobium qingshengii</name>
    <dbReference type="NCBI Taxonomy" id="1165689"/>
    <lineage>
        <taxon>Bacteria</taxon>
        <taxon>Pseudomonadati</taxon>
        <taxon>Pseudomonadota</taxon>
        <taxon>Alphaproteobacteria</taxon>
        <taxon>Hyphomicrobiales</taxon>
        <taxon>Phyllobacteriaceae</taxon>
        <taxon>Mesorhizobium</taxon>
    </lineage>
</organism>
<reference evidence="2 3" key="1">
    <citation type="submission" date="2016-10" db="EMBL/GenBank/DDBJ databases">
        <authorList>
            <person name="de Groot N.N."/>
        </authorList>
    </citation>
    <scope>NUCLEOTIDE SEQUENCE [LARGE SCALE GENOMIC DNA]</scope>
    <source>
        <strain evidence="2 3">CGMCC 1.12097</strain>
    </source>
</reference>
<dbReference type="OrthoDB" id="7868674at2"/>